<feature type="domain" description="AB hydrolase-1" evidence="1">
    <location>
        <begin position="8"/>
        <end position="248"/>
    </location>
</feature>
<proteinExistence type="predicted"/>
<dbReference type="PANTHER" id="PTHR37017:SF10">
    <property type="entry name" value="AB HYDROLASE-1 DOMAIN-CONTAINING PROTEIN"/>
    <property type="match status" value="1"/>
</dbReference>
<name>A0AAD6HFI7_9EURO</name>
<evidence type="ECO:0000259" key="1">
    <source>
        <dbReference type="Pfam" id="PF12697"/>
    </source>
</evidence>
<dbReference type="GO" id="GO:0017000">
    <property type="term" value="P:antibiotic biosynthetic process"/>
    <property type="evidence" value="ECO:0007669"/>
    <property type="project" value="UniProtKB-ARBA"/>
</dbReference>
<dbReference type="AlphaFoldDB" id="A0AAD6HFI7"/>
<reference evidence="2" key="1">
    <citation type="journal article" date="2023" name="IMA Fungus">
        <title>Comparative genomic study of the Penicillium genus elucidates a diverse pangenome and 15 lateral gene transfer events.</title>
        <authorList>
            <person name="Petersen C."/>
            <person name="Sorensen T."/>
            <person name="Nielsen M.R."/>
            <person name="Sondergaard T.E."/>
            <person name="Sorensen J.L."/>
            <person name="Fitzpatrick D.A."/>
            <person name="Frisvad J.C."/>
            <person name="Nielsen K.L."/>
        </authorList>
    </citation>
    <scope>NUCLEOTIDE SEQUENCE</scope>
    <source>
        <strain evidence="2">IBT 17514</strain>
    </source>
</reference>
<dbReference type="Gene3D" id="3.40.50.1820">
    <property type="entry name" value="alpha/beta hydrolase"/>
    <property type="match status" value="1"/>
</dbReference>
<accession>A0AAD6HFI7</accession>
<reference evidence="2" key="2">
    <citation type="submission" date="2023-01" db="EMBL/GenBank/DDBJ databases">
        <authorList>
            <person name="Petersen C."/>
        </authorList>
    </citation>
    <scope>NUCLEOTIDE SEQUENCE</scope>
    <source>
        <strain evidence="2">IBT 17514</strain>
    </source>
</reference>
<organism evidence="2 3">
    <name type="scientific">Penicillium malachiteum</name>
    <dbReference type="NCBI Taxonomy" id="1324776"/>
    <lineage>
        <taxon>Eukaryota</taxon>
        <taxon>Fungi</taxon>
        <taxon>Dikarya</taxon>
        <taxon>Ascomycota</taxon>
        <taxon>Pezizomycotina</taxon>
        <taxon>Eurotiomycetes</taxon>
        <taxon>Eurotiomycetidae</taxon>
        <taxon>Eurotiales</taxon>
        <taxon>Aspergillaceae</taxon>
        <taxon>Penicillium</taxon>
    </lineage>
</organism>
<gene>
    <name evidence="2" type="ORF">N7493_008930</name>
</gene>
<evidence type="ECO:0000313" key="3">
    <source>
        <dbReference type="Proteomes" id="UP001215712"/>
    </source>
</evidence>
<protein>
    <recommendedName>
        <fullName evidence="1">AB hydrolase-1 domain-containing protein</fullName>
    </recommendedName>
</protein>
<comment type="caution">
    <text evidence="2">The sequence shown here is derived from an EMBL/GenBank/DDBJ whole genome shotgun (WGS) entry which is preliminary data.</text>
</comment>
<dbReference type="InterPro" id="IPR052897">
    <property type="entry name" value="Sec-Metab_Biosynth_Hydrolase"/>
</dbReference>
<dbReference type="InterPro" id="IPR000073">
    <property type="entry name" value="AB_hydrolase_1"/>
</dbReference>
<dbReference type="Pfam" id="PF12697">
    <property type="entry name" value="Abhydrolase_6"/>
    <property type="match status" value="1"/>
</dbReference>
<dbReference type="PANTHER" id="PTHR37017">
    <property type="entry name" value="AB HYDROLASE-1 DOMAIN-CONTAINING PROTEIN-RELATED"/>
    <property type="match status" value="1"/>
</dbReference>
<dbReference type="EMBL" id="JAQJAN010000013">
    <property type="protein sequence ID" value="KAJ5712462.1"/>
    <property type="molecule type" value="Genomic_DNA"/>
</dbReference>
<dbReference type="GO" id="GO:0072330">
    <property type="term" value="P:monocarboxylic acid biosynthetic process"/>
    <property type="evidence" value="ECO:0007669"/>
    <property type="project" value="UniProtKB-ARBA"/>
</dbReference>
<dbReference type="Proteomes" id="UP001215712">
    <property type="component" value="Unassembled WGS sequence"/>
</dbReference>
<dbReference type="InterPro" id="IPR029058">
    <property type="entry name" value="AB_hydrolase_fold"/>
</dbReference>
<sequence length="255" mass="28297">MATPKPDILIVCGAWHVPANYDKLRGLLESQGLTVHVPHLPTVNCSRPPTVDMYTDSDLIAKNVTDIADAGRSIVVLMHSYGGMVGTNGLSELGFETRQQQGLPGGVTRLIYMTASAHLEGESMMDIVEEFGQINLIPLAFDFAEDQTCVSTHPRELVVGPGLPEEELENYVKLLVRWNGNGMYATLKHSAWRKIPVTYILTTKDMTLPYDYQKRMISTMEAEGREIQQFTLESGHCPNITHAEEVAKIIDEVLV</sequence>
<keyword evidence="3" id="KW-1185">Reference proteome</keyword>
<dbReference type="SUPFAM" id="SSF53474">
    <property type="entry name" value="alpha/beta-Hydrolases"/>
    <property type="match status" value="1"/>
</dbReference>
<evidence type="ECO:0000313" key="2">
    <source>
        <dbReference type="EMBL" id="KAJ5712462.1"/>
    </source>
</evidence>